<reference evidence="1 2" key="1">
    <citation type="submission" date="2022-11" db="EMBL/GenBank/DDBJ databases">
        <title>Desulfobotulus tamanensis H1 sp. nov. - anaerobic, alkaliphilic, sulphate reducing bacterium isolated from terrestrial mud volcano.</title>
        <authorList>
            <person name="Frolova A."/>
            <person name="Merkel A.Y."/>
            <person name="Slobodkin A.I."/>
        </authorList>
    </citation>
    <scope>NUCLEOTIDE SEQUENCE [LARGE SCALE GENOMIC DNA]</scope>
    <source>
        <strain evidence="1 2">H1</strain>
    </source>
</reference>
<proteinExistence type="predicted"/>
<gene>
    <name evidence="1" type="ORF">OOT00_05755</name>
</gene>
<organism evidence="1 2">
    <name type="scientific">Desulfobotulus pelophilus</name>
    <dbReference type="NCBI Taxonomy" id="2823377"/>
    <lineage>
        <taxon>Bacteria</taxon>
        <taxon>Pseudomonadati</taxon>
        <taxon>Thermodesulfobacteriota</taxon>
        <taxon>Desulfobacteria</taxon>
        <taxon>Desulfobacterales</taxon>
        <taxon>Desulfobacteraceae</taxon>
        <taxon>Desulfobotulus</taxon>
    </lineage>
</organism>
<sequence>MMMRNLDIFNCAALEIMHTSLEKFPNLVVVDPNDIADRVRDYFIENEENDLDSQSLFHTCHATIKWLNQEGFIIIEQSFISGVCRIVLTQKGLNALNSVPKFADSEKKSFGQYFLEGVRPLPFSLMGNLMADFFKSIS</sequence>
<dbReference type="Proteomes" id="UP001209681">
    <property type="component" value="Unassembled WGS sequence"/>
</dbReference>
<evidence type="ECO:0000313" key="2">
    <source>
        <dbReference type="Proteomes" id="UP001209681"/>
    </source>
</evidence>
<dbReference type="EMBL" id="JAPFPW010000005">
    <property type="protein sequence ID" value="MCW7753491.1"/>
    <property type="molecule type" value="Genomic_DNA"/>
</dbReference>
<name>A0ABT3N7R1_9BACT</name>
<protein>
    <recommendedName>
        <fullName evidence="3">DUF2513 domain-containing protein</fullName>
    </recommendedName>
</protein>
<keyword evidence="2" id="KW-1185">Reference proteome</keyword>
<dbReference type="RefSeq" id="WP_265424362.1">
    <property type="nucleotide sequence ID" value="NZ_JAPFPW010000005.1"/>
</dbReference>
<comment type="caution">
    <text evidence="1">The sequence shown here is derived from an EMBL/GenBank/DDBJ whole genome shotgun (WGS) entry which is preliminary data.</text>
</comment>
<evidence type="ECO:0000313" key="1">
    <source>
        <dbReference type="EMBL" id="MCW7753491.1"/>
    </source>
</evidence>
<accession>A0ABT3N7R1</accession>
<evidence type="ECO:0008006" key="3">
    <source>
        <dbReference type="Google" id="ProtNLM"/>
    </source>
</evidence>